<dbReference type="AlphaFoldDB" id="A0AAC8TFF3"/>
<evidence type="ECO:0000256" key="9">
    <source>
        <dbReference type="SAM" id="Phobius"/>
    </source>
</evidence>
<dbReference type="RefSeq" id="WP_053066748.1">
    <property type="nucleotide sequence ID" value="NZ_CP011509.1"/>
</dbReference>
<keyword evidence="5" id="KW-0418">Kinase</keyword>
<dbReference type="EMBL" id="QUMU01000001">
    <property type="protein sequence ID" value="REG37865.1"/>
    <property type="molecule type" value="Genomic_DNA"/>
</dbReference>
<dbReference type="SMART" id="SM00387">
    <property type="entry name" value="HATPase_c"/>
    <property type="match status" value="1"/>
</dbReference>
<keyword evidence="15" id="KW-1185">Reference proteome</keyword>
<keyword evidence="7" id="KW-0902">Two-component regulatory system</keyword>
<dbReference type="PANTHER" id="PTHR43065:SF46">
    <property type="entry name" value="C4-DICARBOXYLATE TRANSPORT SENSOR PROTEIN DCTB"/>
    <property type="match status" value="1"/>
</dbReference>
<evidence type="ECO:0000313" key="15">
    <source>
        <dbReference type="Proteomes" id="UP000256345"/>
    </source>
</evidence>
<dbReference type="PANTHER" id="PTHR43065">
    <property type="entry name" value="SENSOR HISTIDINE KINASE"/>
    <property type="match status" value="1"/>
</dbReference>
<dbReference type="InterPro" id="IPR000014">
    <property type="entry name" value="PAS"/>
</dbReference>
<dbReference type="Pfam" id="PF02518">
    <property type="entry name" value="HATPase_c"/>
    <property type="match status" value="1"/>
</dbReference>
<dbReference type="InterPro" id="IPR035965">
    <property type="entry name" value="PAS-like_dom_sf"/>
</dbReference>
<evidence type="ECO:0000313" key="12">
    <source>
        <dbReference type="EMBL" id="AKJ04052.1"/>
    </source>
</evidence>
<evidence type="ECO:0000259" key="10">
    <source>
        <dbReference type="PROSITE" id="PS50109"/>
    </source>
</evidence>
<evidence type="ECO:0000256" key="2">
    <source>
        <dbReference type="ARBA" id="ARBA00012438"/>
    </source>
</evidence>
<dbReference type="PROSITE" id="PS50113">
    <property type="entry name" value="PAC"/>
    <property type="match status" value="1"/>
</dbReference>
<organism evidence="12 14">
    <name type="scientific">Archangium gephyra</name>
    <dbReference type="NCBI Taxonomy" id="48"/>
    <lineage>
        <taxon>Bacteria</taxon>
        <taxon>Pseudomonadati</taxon>
        <taxon>Myxococcota</taxon>
        <taxon>Myxococcia</taxon>
        <taxon>Myxococcales</taxon>
        <taxon>Cystobacterineae</taxon>
        <taxon>Archangiaceae</taxon>
        <taxon>Archangium</taxon>
    </lineage>
</organism>
<dbReference type="GO" id="GO:0000160">
    <property type="term" value="P:phosphorelay signal transduction system"/>
    <property type="evidence" value="ECO:0007669"/>
    <property type="project" value="UniProtKB-KW"/>
</dbReference>
<evidence type="ECO:0000259" key="11">
    <source>
        <dbReference type="PROSITE" id="PS50113"/>
    </source>
</evidence>
<keyword evidence="9" id="KW-0472">Membrane</keyword>
<dbReference type="InterPro" id="IPR005467">
    <property type="entry name" value="His_kinase_dom"/>
</dbReference>
<feature type="transmembrane region" description="Helical" evidence="9">
    <location>
        <begin position="83"/>
        <end position="103"/>
    </location>
</feature>
<dbReference type="InterPro" id="IPR013656">
    <property type="entry name" value="PAS_4"/>
</dbReference>
<feature type="region of interest" description="Disordered" evidence="8">
    <location>
        <begin position="1"/>
        <end position="23"/>
    </location>
</feature>
<keyword evidence="4" id="KW-0547">Nucleotide-binding</keyword>
<dbReference type="Gene3D" id="3.30.565.10">
    <property type="entry name" value="Histidine kinase-like ATPase, C-terminal domain"/>
    <property type="match status" value="1"/>
</dbReference>
<evidence type="ECO:0000256" key="6">
    <source>
        <dbReference type="ARBA" id="ARBA00022840"/>
    </source>
</evidence>
<dbReference type="InterPro" id="IPR003594">
    <property type="entry name" value="HATPase_dom"/>
</dbReference>
<dbReference type="PROSITE" id="PS50109">
    <property type="entry name" value="HIS_KIN"/>
    <property type="match status" value="1"/>
</dbReference>
<dbReference type="GO" id="GO:0032259">
    <property type="term" value="P:methylation"/>
    <property type="evidence" value="ECO:0007669"/>
    <property type="project" value="UniProtKB-KW"/>
</dbReference>
<accession>A0AAC8TFF3</accession>
<keyword evidence="9" id="KW-1133">Transmembrane helix</keyword>
<evidence type="ECO:0000256" key="5">
    <source>
        <dbReference type="ARBA" id="ARBA00022777"/>
    </source>
</evidence>
<keyword evidence="9" id="KW-0812">Transmembrane</keyword>
<dbReference type="GO" id="GO:0005524">
    <property type="term" value="F:ATP binding"/>
    <property type="evidence" value="ECO:0007669"/>
    <property type="project" value="UniProtKB-KW"/>
</dbReference>
<keyword evidence="6" id="KW-0067">ATP-binding</keyword>
<reference evidence="12 14" key="1">
    <citation type="submission" date="2015-05" db="EMBL/GenBank/DDBJ databases">
        <title>Genome assembly of Archangium gephyra DSM 2261.</title>
        <authorList>
            <person name="Sharma G."/>
            <person name="Subramanian S."/>
        </authorList>
    </citation>
    <scope>NUCLEOTIDE SEQUENCE [LARGE SCALE GENOMIC DNA]</scope>
    <source>
        <strain evidence="12 14">DSM 2261</strain>
    </source>
</reference>
<dbReference type="Proteomes" id="UP000035579">
    <property type="component" value="Chromosome"/>
</dbReference>
<evidence type="ECO:0000313" key="14">
    <source>
        <dbReference type="Proteomes" id="UP000035579"/>
    </source>
</evidence>
<reference evidence="13 15" key="2">
    <citation type="submission" date="2018-08" db="EMBL/GenBank/DDBJ databases">
        <title>Genomic Encyclopedia of Archaeal and Bacterial Type Strains, Phase II (KMG-II): from individual species to whole genera.</title>
        <authorList>
            <person name="Goeker M."/>
        </authorList>
    </citation>
    <scope>NUCLEOTIDE SEQUENCE [LARGE SCALE GENOMIC DNA]</scope>
    <source>
        <strain evidence="13 15">DSM 2261</strain>
    </source>
</reference>
<evidence type="ECO:0000256" key="3">
    <source>
        <dbReference type="ARBA" id="ARBA00022679"/>
    </source>
</evidence>
<dbReference type="EMBL" id="CP011509">
    <property type="protein sequence ID" value="AKJ04052.1"/>
    <property type="molecule type" value="Genomic_DNA"/>
</dbReference>
<evidence type="ECO:0000256" key="7">
    <source>
        <dbReference type="ARBA" id="ARBA00023012"/>
    </source>
</evidence>
<evidence type="ECO:0000256" key="4">
    <source>
        <dbReference type="ARBA" id="ARBA00022741"/>
    </source>
</evidence>
<keyword evidence="3" id="KW-0808">Transferase</keyword>
<dbReference type="CDD" id="cd00130">
    <property type="entry name" value="PAS"/>
    <property type="match status" value="1"/>
</dbReference>
<dbReference type="GO" id="GO:0008168">
    <property type="term" value="F:methyltransferase activity"/>
    <property type="evidence" value="ECO:0007669"/>
    <property type="project" value="UniProtKB-KW"/>
</dbReference>
<dbReference type="Proteomes" id="UP000256345">
    <property type="component" value="Unassembled WGS sequence"/>
</dbReference>
<dbReference type="GO" id="GO:0004673">
    <property type="term" value="F:protein histidine kinase activity"/>
    <property type="evidence" value="ECO:0007669"/>
    <property type="project" value="UniProtKB-EC"/>
</dbReference>
<dbReference type="SUPFAM" id="SSF55785">
    <property type="entry name" value="PYP-like sensor domain (PAS domain)"/>
    <property type="match status" value="1"/>
</dbReference>
<gene>
    <name evidence="12" type="ORF">AA314_05678</name>
    <name evidence="13" type="ORF">ATI61_101852</name>
</gene>
<dbReference type="SMART" id="SM00091">
    <property type="entry name" value="PAS"/>
    <property type="match status" value="1"/>
</dbReference>
<evidence type="ECO:0000256" key="8">
    <source>
        <dbReference type="SAM" id="MobiDB-lite"/>
    </source>
</evidence>
<evidence type="ECO:0000313" key="13">
    <source>
        <dbReference type="EMBL" id="REG37865.1"/>
    </source>
</evidence>
<dbReference type="InterPro" id="IPR000700">
    <property type="entry name" value="PAS-assoc_C"/>
</dbReference>
<dbReference type="KEGG" id="age:AA314_05678"/>
<feature type="domain" description="Histidine kinase" evidence="10">
    <location>
        <begin position="378"/>
        <end position="636"/>
    </location>
</feature>
<evidence type="ECO:0000256" key="1">
    <source>
        <dbReference type="ARBA" id="ARBA00000085"/>
    </source>
</evidence>
<sequence length="641" mass="70691">MSSTSTIQAGQAVAQTARPHGQGRWNQRLGGWILSRLDVFLSKPLRRAAPEEVVRCRLLVCIALGLMLLDMVLLLSLPVSPQPLMHATIGLFSLSMNTAALVLLRRRSSHELSALIVCSTIAATFVFTCITSTRPFSASHAASMLLPAMSVYLMGARLGFILTVPVALFVGLIHPVHFLARSSEPIHAGNLWIVDVCAAICMMVIWAVSWLHTAARNQAHAAREQALRTVRESERKLHSLIEHTDDQACSVDVEGRLIIANSAMRRAYRERYGFEPVPGEPFLARAPPEHQQGFQQLLAKALSGQGVRHEDTFVRGDRTQVTDISYNPVFGEDGRPLGVNLFGRDITERKESELKLSEMHRSLLDVSRHAGMAEVATGLLHNVGNTLNSVNVSANLVTERLRGLRVSGLVRSAELLREHSEDLCTFLATDPRGRQLPAYLIALADQLTEEQQALLDEQRTLTEGLEHVKSIVSMQQEHARFAGMVELMSVTRLIDDALRLQSVSFSRHGIEVHREYTDVPPILLDRHKLLQIILNLLSNARHAVIDSGRPDKRITIRVAPAPEDRLRIQVSDNGLGIPAENLGRLFSQGFTTRKNGHGFGLHISALSAIEMAGSLTCESEGEGRGATFTVELPMQSEDPRL</sequence>
<dbReference type="NCBIfam" id="TIGR00229">
    <property type="entry name" value="sensory_box"/>
    <property type="match status" value="1"/>
</dbReference>
<feature type="transmembrane region" description="Helical" evidence="9">
    <location>
        <begin position="156"/>
        <end position="179"/>
    </location>
</feature>
<keyword evidence="12" id="KW-0489">Methyltransferase</keyword>
<dbReference type="Gene3D" id="3.30.450.20">
    <property type="entry name" value="PAS domain"/>
    <property type="match status" value="1"/>
</dbReference>
<proteinExistence type="predicted"/>
<feature type="transmembrane region" description="Helical" evidence="9">
    <location>
        <begin position="56"/>
        <end position="77"/>
    </location>
</feature>
<protein>
    <recommendedName>
        <fullName evidence="2">histidine kinase</fullName>
        <ecNumber evidence="2">2.7.13.3</ecNumber>
    </recommendedName>
</protein>
<dbReference type="SUPFAM" id="SSF55874">
    <property type="entry name" value="ATPase domain of HSP90 chaperone/DNA topoisomerase II/histidine kinase"/>
    <property type="match status" value="1"/>
</dbReference>
<comment type="catalytic activity">
    <reaction evidence="1">
        <text>ATP + protein L-histidine = ADP + protein N-phospho-L-histidine.</text>
        <dbReference type="EC" id="2.7.13.3"/>
    </reaction>
</comment>
<dbReference type="InterPro" id="IPR036890">
    <property type="entry name" value="HATPase_C_sf"/>
</dbReference>
<dbReference type="PRINTS" id="PR00344">
    <property type="entry name" value="BCTRLSENSOR"/>
</dbReference>
<feature type="transmembrane region" description="Helical" evidence="9">
    <location>
        <begin position="191"/>
        <end position="211"/>
    </location>
</feature>
<dbReference type="InterPro" id="IPR004358">
    <property type="entry name" value="Sig_transdc_His_kin-like_C"/>
</dbReference>
<dbReference type="Pfam" id="PF08448">
    <property type="entry name" value="PAS_4"/>
    <property type="match status" value="1"/>
</dbReference>
<dbReference type="EC" id="2.7.13.3" evidence="2"/>
<feature type="domain" description="PAC" evidence="11">
    <location>
        <begin position="307"/>
        <end position="358"/>
    </location>
</feature>
<feature type="transmembrane region" description="Helical" evidence="9">
    <location>
        <begin position="115"/>
        <end position="136"/>
    </location>
</feature>
<name>A0AAC8TFF3_9BACT</name>